<proteinExistence type="inferred from homology"/>
<comment type="similarity">
    <text evidence="1">Belongs to the bacterial solute-binding protein 5 family.</text>
</comment>
<dbReference type="SUPFAM" id="SSF53850">
    <property type="entry name" value="Periplasmic binding protein-like II"/>
    <property type="match status" value="1"/>
</dbReference>
<dbReference type="GO" id="GO:0043190">
    <property type="term" value="C:ATP-binding cassette (ABC) transporter complex"/>
    <property type="evidence" value="ECO:0007669"/>
    <property type="project" value="InterPro"/>
</dbReference>
<dbReference type="AlphaFoldDB" id="A0A1G2P3H8"/>
<keyword evidence="4" id="KW-1133">Transmembrane helix</keyword>
<dbReference type="PANTHER" id="PTHR30290">
    <property type="entry name" value="PERIPLASMIC BINDING COMPONENT OF ABC TRANSPORTER"/>
    <property type="match status" value="1"/>
</dbReference>
<dbReference type="InterPro" id="IPR030678">
    <property type="entry name" value="Peptide/Ni-bd"/>
</dbReference>
<gene>
    <name evidence="6" type="ORF">A3G03_00060</name>
</gene>
<evidence type="ECO:0000313" key="7">
    <source>
        <dbReference type="Proteomes" id="UP000176355"/>
    </source>
</evidence>
<sequence>MSENLFKKEWHISFLTKFQNSLANFGLAEKIIFAILFAAFSISALFLVKKATEVFLVETPASGGSLTEGVVGSVGMINPLLAISDADRDLTAVIYSGLLKAAPNGALSGDLAKDWNVSIDGLTYTFMLKNDIFFQDGAPVTADDVLFTVQKAQDPSLKSPKRANWEGVTAEKIGVNQIKFTLKQPYSSFLENATLGILPKHLWKDIDPEQFSFSQYNVAPVGSGPFEIGAVKKNSGGLPIAYELKSFKKYALGRPLLNKLTFRFFNSEEALLAAFNGGEVESMSAIAPATAEMLKKRKVRVEQTPLPRIFALFFNQSQAPIFANPEVRKALAMTVDRFEIVDEVLGGYGTEIFGPLPPGILPATTAPDNSMATDTAALAESLLIKNGWKKNSGGIFEKKSKKETLTLVFAITTSSAPELKKTAEILKASWTKIGADVSLRVFDPGELNQVVIRPRKYDALLFGEIIGRDPDLFAFWHSSQRNDPGLNIALYTNIKADRLLEEARTIADQNERLQKYAAFNEEIKKDLPAIFLYSPDFMYVLPEKIKGFAFGRVTTPSDRFANVNQWYVETEKVWKIFSD</sequence>
<organism evidence="6 7">
    <name type="scientific">Candidatus Taylorbacteria bacterium RIFCSPLOWO2_12_FULL_44_15c</name>
    <dbReference type="NCBI Taxonomy" id="1802333"/>
    <lineage>
        <taxon>Bacteria</taxon>
        <taxon>Candidatus Tayloriibacteriota</taxon>
    </lineage>
</organism>
<dbReference type="GO" id="GO:0042597">
    <property type="term" value="C:periplasmic space"/>
    <property type="evidence" value="ECO:0007669"/>
    <property type="project" value="UniProtKB-ARBA"/>
</dbReference>
<keyword evidence="3" id="KW-0732">Signal</keyword>
<dbReference type="Gene3D" id="3.10.105.10">
    <property type="entry name" value="Dipeptide-binding Protein, Domain 3"/>
    <property type="match status" value="1"/>
</dbReference>
<dbReference type="InterPro" id="IPR000914">
    <property type="entry name" value="SBP_5_dom"/>
</dbReference>
<dbReference type="EMBL" id="MHSL01000036">
    <property type="protein sequence ID" value="OHA42898.1"/>
    <property type="molecule type" value="Genomic_DNA"/>
</dbReference>
<evidence type="ECO:0000256" key="1">
    <source>
        <dbReference type="ARBA" id="ARBA00005695"/>
    </source>
</evidence>
<dbReference type="Pfam" id="PF00496">
    <property type="entry name" value="SBP_bac_5"/>
    <property type="match status" value="1"/>
</dbReference>
<comment type="caution">
    <text evidence="6">The sequence shown here is derived from an EMBL/GenBank/DDBJ whole genome shotgun (WGS) entry which is preliminary data.</text>
</comment>
<dbReference type="InterPro" id="IPR039424">
    <property type="entry name" value="SBP_5"/>
</dbReference>
<keyword evidence="4" id="KW-0472">Membrane</keyword>
<dbReference type="PIRSF" id="PIRSF002741">
    <property type="entry name" value="MppA"/>
    <property type="match status" value="1"/>
</dbReference>
<keyword evidence="4" id="KW-0812">Transmembrane</keyword>
<dbReference type="PANTHER" id="PTHR30290:SF9">
    <property type="entry name" value="OLIGOPEPTIDE-BINDING PROTEIN APPA"/>
    <property type="match status" value="1"/>
</dbReference>
<reference evidence="6 7" key="1">
    <citation type="journal article" date="2016" name="Nat. Commun.">
        <title>Thousands of microbial genomes shed light on interconnected biogeochemical processes in an aquifer system.</title>
        <authorList>
            <person name="Anantharaman K."/>
            <person name="Brown C.T."/>
            <person name="Hug L.A."/>
            <person name="Sharon I."/>
            <person name="Castelle C.J."/>
            <person name="Probst A.J."/>
            <person name="Thomas B.C."/>
            <person name="Singh A."/>
            <person name="Wilkins M.J."/>
            <person name="Karaoz U."/>
            <person name="Brodie E.L."/>
            <person name="Williams K.H."/>
            <person name="Hubbard S.S."/>
            <person name="Banfield J.F."/>
        </authorList>
    </citation>
    <scope>NUCLEOTIDE SEQUENCE [LARGE SCALE GENOMIC DNA]</scope>
</reference>
<evidence type="ECO:0000259" key="5">
    <source>
        <dbReference type="Pfam" id="PF00496"/>
    </source>
</evidence>
<evidence type="ECO:0000313" key="6">
    <source>
        <dbReference type="EMBL" id="OHA42898.1"/>
    </source>
</evidence>
<accession>A0A1G2P3H8</accession>
<keyword evidence="2" id="KW-0813">Transport</keyword>
<evidence type="ECO:0000256" key="2">
    <source>
        <dbReference type="ARBA" id="ARBA00022448"/>
    </source>
</evidence>
<evidence type="ECO:0000256" key="4">
    <source>
        <dbReference type="SAM" id="Phobius"/>
    </source>
</evidence>
<feature type="domain" description="Solute-binding protein family 5" evidence="5">
    <location>
        <begin position="108"/>
        <end position="472"/>
    </location>
</feature>
<dbReference type="GO" id="GO:1904680">
    <property type="term" value="F:peptide transmembrane transporter activity"/>
    <property type="evidence" value="ECO:0007669"/>
    <property type="project" value="TreeGrafter"/>
</dbReference>
<protein>
    <recommendedName>
        <fullName evidence="5">Solute-binding protein family 5 domain-containing protein</fullName>
    </recommendedName>
</protein>
<dbReference type="STRING" id="1802333.A3G03_00060"/>
<name>A0A1G2P3H8_9BACT</name>
<dbReference type="Gene3D" id="3.90.76.10">
    <property type="entry name" value="Dipeptide-binding Protein, Domain 1"/>
    <property type="match status" value="1"/>
</dbReference>
<evidence type="ECO:0000256" key="3">
    <source>
        <dbReference type="ARBA" id="ARBA00022729"/>
    </source>
</evidence>
<feature type="transmembrane region" description="Helical" evidence="4">
    <location>
        <begin position="31"/>
        <end position="48"/>
    </location>
</feature>
<dbReference type="Proteomes" id="UP000176355">
    <property type="component" value="Unassembled WGS sequence"/>
</dbReference>
<dbReference type="Gene3D" id="3.40.190.10">
    <property type="entry name" value="Periplasmic binding protein-like II"/>
    <property type="match status" value="1"/>
</dbReference>
<dbReference type="GO" id="GO:0015833">
    <property type="term" value="P:peptide transport"/>
    <property type="evidence" value="ECO:0007669"/>
    <property type="project" value="TreeGrafter"/>
</dbReference>